<feature type="region of interest" description="Disordered" evidence="4">
    <location>
        <begin position="589"/>
        <end position="773"/>
    </location>
</feature>
<keyword evidence="2" id="KW-0677">Repeat</keyword>
<evidence type="ECO:0000256" key="3">
    <source>
        <dbReference type="PROSITE-ProRule" id="PRU00221"/>
    </source>
</evidence>
<proteinExistence type="predicted"/>
<keyword evidence="6" id="KW-1185">Reference proteome</keyword>
<evidence type="ECO:0000313" key="5">
    <source>
        <dbReference type="EMBL" id="PNS18473.1"/>
    </source>
</evidence>
<feature type="region of interest" description="Disordered" evidence="4">
    <location>
        <begin position="1001"/>
        <end position="1032"/>
    </location>
</feature>
<dbReference type="InterPro" id="IPR001680">
    <property type="entry name" value="WD40_rpt"/>
</dbReference>
<dbReference type="FunFam" id="2.130.10.10:FF:001614">
    <property type="entry name" value="WD repeat protein"/>
    <property type="match status" value="1"/>
</dbReference>
<dbReference type="InterPro" id="IPR015943">
    <property type="entry name" value="WD40/YVTN_repeat-like_dom_sf"/>
</dbReference>
<feature type="repeat" description="WD" evidence="3">
    <location>
        <begin position="19"/>
        <end position="51"/>
    </location>
</feature>
<dbReference type="PROSITE" id="PS50294">
    <property type="entry name" value="WD_REPEATS_REGION"/>
    <property type="match status" value="3"/>
</dbReference>
<gene>
    <name evidence="5" type="ORF">CAC42_6290</name>
</gene>
<dbReference type="OrthoDB" id="2421129at2759"/>
<feature type="repeat" description="WD" evidence="3">
    <location>
        <begin position="218"/>
        <end position="259"/>
    </location>
</feature>
<dbReference type="SUPFAM" id="SSF50978">
    <property type="entry name" value="WD40 repeat-like"/>
    <property type="match status" value="1"/>
</dbReference>
<reference evidence="5 6" key="1">
    <citation type="submission" date="2017-06" db="EMBL/GenBank/DDBJ databases">
        <title>Draft genome sequence of a variant of Elsinoe murrayae.</title>
        <authorList>
            <person name="Cheng Q."/>
        </authorList>
    </citation>
    <scope>NUCLEOTIDE SEQUENCE [LARGE SCALE GENOMIC DNA]</scope>
    <source>
        <strain evidence="5 6">CQ-2017a</strain>
    </source>
</reference>
<dbReference type="PANTHER" id="PTHR19862:SF14">
    <property type="entry name" value="WD REPEAT-CONTAINING PROTEIN 48"/>
    <property type="match status" value="1"/>
</dbReference>
<dbReference type="InterPro" id="IPR019775">
    <property type="entry name" value="WD40_repeat_CS"/>
</dbReference>
<dbReference type="PANTHER" id="PTHR19862">
    <property type="entry name" value="WD REPEAT-CONTAINING PROTEIN 48"/>
    <property type="match status" value="1"/>
</dbReference>
<evidence type="ECO:0000256" key="2">
    <source>
        <dbReference type="ARBA" id="ARBA00022737"/>
    </source>
</evidence>
<dbReference type="GO" id="GO:0043130">
    <property type="term" value="F:ubiquitin binding"/>
    <property type="evidence" value="ECO:0007669"/>
    <property type="project" value="TreeGrafter"/>
</dbReference>
<feature type="region of interest" description="Disordered" evidence="4">
    <location>
        <begin position="368"/>
        <end position="387"/>
    </location>
</feature>
<dbReference type="InterPro" id="IPR051246">
    <property type="entry name" value="WDR48"/>
</dbReference>
<dbReference type="Proteomes" id="UP000243797">
    <property type="component" value="Unassembled WGS sequence"/>
</dbReference>
<evidence type="ECO:0000256" key="4">
    <source>
        <dbReference type="SAM" id="MobiDB-lite"/>
    </source>
</evidence>
<accession>A0A2K1QUB2</accession>
<feature type="repeat" description="WD" evidence="3">
    <location>
        <begin position="178"/>
        <end position="217"/>
    </location>
</feature>
<sequence length="1032" mass="113078">MAKKARQKISYVLPLAKSAGGHRLGVNGLAIDPTNSILYSGGRDGVICAWDTHLNLHAPQSPLAEGEKKPTPPETTFRQQVQAHTNWINDIALVQSNSALVSASSDISVKVWRPAAQDPIPPQTVGLHSDYVKVLAVPDVHESWIASGGLDRRICIWDLSGSGQKLSINVAEDEGGTGNRDKGSVYALDATPNILASGGPESIVRVWDPRSGKRITKFVGHTDNIRDILISKNGETIMTASSDQTVKVWSVTAGRCMHTLTMHDASVWTLWSDDPDLSVFYSSDKSGLIAKTDTRGCAEMDEGLSVAVAQEHEGVHKLVTAGDYIWTATSRPSINRWNSVDTTNAEPDFPESYRPHRFSVSTARSKMTTNTLQNQTTSPTRSSKKQIPLKHVLRLSNTSFFPTQAFNDSDTTTERGLRRGTVQILDAEPHVAQPVHTAPDSAIQGQNGLIKHIMLSDRRRVLTVDTAGEVIMWDLLKCVPIKSFGKRHLEDVQPEVSTMESVANWCSIDTRTGSLAITLEENTCFDAELYADEIEEYKDIEFKDDQRINLGKWVLRYLFASIIAEEIKRDEDHRKDLLVSQQQLRLERSNPPLGISIPSVQSEFNGDDTASDNVTPRPYDTTRSPTTPGLAISLATPGLLPSHTVSRDIGSTIAEGTPHANGEINGVNPNRQSGDYFSANASPNPAISPQPGKEPTTPGVVADEGKKSSEEPKDADSKDTPSKFGKKFRMNMSFSMKKLGRASTSEKDKPAEEEKKEDNDSDSRSSKTSDSRQVDENFLGVVQKVRFEYKDTLAQQAQAQYAQDAAGGALGTAPEPELESLLTPSLPAETPVIKPPENTTILIQEDRPEAGGVADLFEGTVGSLTDNVDIIEKVAPMWLGEVLLRNQTPLKDIVKISFVLDPWKSELPVIATDGNNRLNANRMLRARKILAYVAERIEPAPADGQYRDDNGEVVQPEDYLELWCNSQQISPKMTLATIRAHIWRGGGDVSLYYKANGRRKIGVVPPPEAPAEKEDEEQAEATKEEAGQEVVA</sequence>
<dbReference type="STRING" id="2082308.A0A2K1QUB2"/>
<dbReference type="PROSITE" id="PS50082">
    <property type="entry name" value="WD_REPEATS_2"/>
    <property type="match status" value="4"/>
</dbReference>
<dbReference type="InterPro" id="IPR036322">
    <property type="entry name" value="WD40_repeat_dom_sf"/>
</dbReference>
<organism evidence="5 6">
    <name type="scientific">Sphaceloma murrayae</name>
    <dbReference type="NCBI Taxonomy" id="2082308"/>
    <lineage>
        <taxon>Eukaryota</taxon>
        <taxon>Fungi</taxon>
        <taxon>Dikarya</taxon>
        <taxon>Ascomycota</taxon>
        <taxon>Pezizomycotina</taxon>
        <taxon>Dothideomycetes</taxon>
        <taxon>Dothideomycetidae</taxon>
        <taxon>Myriangiales</taxon>
        <taxon>Elsinoaceae</taxon>
        <taxon>Sphaceloma</taxon>
    </lineage>
</organism>
<feature type="compositionally biased region" description="Polar residues" evidence="4">
    <location>
        <begin position="667"/>
        <end position="687"/>
    </location>
</feature>
<dbReference type="AlphaFoldDB" id="A0A2K1QUB2"/>
<feature type="compositionally biased region" description="Basic and acidic residues" evidence="4">
    <location>
        <begin position="703"/>
        <end position="721"/>
    </location>
</feature>
<dbReference type="Gene3D" id="2.130.10.10">
    <property type="entry name" value="YVTN repeat-like/Quinoprotein amine dehydrogenase"/>
    <property type="match status" value="2"/>
</dbReference>
<dbReference type="CDD" id="cd17041">
    <property type="entry name" value="Ubl_WDR48"/>
    <property type="match status" value="1"/>
</dbReference>
<dbReference type="FunCoup" id="A0A2K1QUB2">
    <property type="interactions" value="75"/>
</dbReference>
<keyword evidence="1 3" id="KW-0853">WD repeat</keyword>
<feature type="compositionally biased region" description="Polar residues" evidence="4">
    <location>
        <begin position="368"/>
        <end position="381"/>
    </location>
</feature>
<dbReference type="CDD" id="cd00200">
    <property type="entry name" value="WD40"/>
    <property type="match status" value="1"/>
</dbReference>
<dbReference type="SMART" id="SM00320">
    <property type="entry name" value="WD40"/>
    <property type="match status" value="7"/>
</dbReference>
<evidence type="ECO:0000256" key="1">
    <source>
        <dbReference type="ARBA" id="ARBA00022574"/>
    </source>
</evidence>
<dbReference type="Pfam" id="PF11816">
    <property type="entry name" value="DUF3337"/>
    <property type="match status" value="1"/>
</dbReference>
<feature type="compositionally biased region" description="Basic and acidic residues" evidence="4">
    <location>
        <begin position="744"/>
        <end position="773"/>
    </location>
</feature>
<feature type="repeat" description="WD" evidence="3">
    <location>
        <begin position="81"/>
        <end position="112"/>
    </location>
</feature>
<dbReference type="InParanoid" id="A0A2K1QUB2"/>
<evidence type="ECO:0000313" key="6">
    <source>
        <dbReference type="Proteomes" id="UP000243797"/>
    </source>
</evidence>
<name>A0A2K1QUB2_9PEZI</name>
<dbReference type="PROSITE" id="PS00678">
    <property type="entry name" value="WD_REPEATS_1"/>
    <property type="match status" value="1"/>
</dbReference>
<dbReference type="GO" id="GO:0000724">
    <property type="term" value="P:double-strand break repair via homologous recombination"/>
    <property type="evidence" value="ECO:0007669"/>
    <property type="project" value="TreeGrafter"/>
</dbReference>
<dbReference type="InterPro" id="IPR021772">
    <property type="entry name" value="WDR48/Bun107"/>
</dbReference>
<comment type="caution">
    <text evidence="5">The sequence shown here is derived from an EMBL/GenBank/DDBJ whole genome shotgun (WGS) entry which is preliminary data.</text>
</comment>
<protein>
    <submittedName>
        <fullName evidence="5">UBP9-binding protein bun107</fullName>
    </submittedName>
</protein>
<dbReference type="Pfam" id="PF00400">
    <property type="entry name" value="WD40"/>
    <property type="match status" value="4"/>
</dbReference>
<dbReference type="EMBL" id="NKHZ01000041">
    <property type="protein sequence ID" value="PNS18473.1"/>
    <property type="molecule type" value="Genomic_DNA"/>
</dbReference>